<dbReference type="InParanoid" id="A0A2P6MWY4"/>
<feature type="domain" description="NrS-1 polymerase-like helicase" evidence="1">
    <location>
        <begin position="363"/>
        <end position="439"/>
    </location>
</feature>
<dbReference type="InterPro" id="IPR045455">
    <property type="entry name" value="NrS-1_pol-like_helicase"/>
</dbReference>
<sequence length="791" mass="91010">MDPTTRATEDLDISDLNLDREPMDDVSSVISNPVISTTPAASSMSEWTEEQRTLWTLFNDPKNREFINSIPGFRLQYPDEPTATRKRRSEARTAKVDLKKVATNNNFHNIRPWIDPALIRGSDDVITWKGLTPESAVSKDVIKATKGRYNNTPEEFSIEMAKLIVQYSNLGDTQAMGDVIRMYMNWFGAYLKGPGCILWKTVYRYDRIRNKQIVHVEDVHFDLKKKTNLKDMLAPAVFKSTPDSKKEYDFFNLWWAHEDRNEFENVEYNPITRHNTFHMSNLFNIYNPGRYLQRDWAERERTEDGEDVDKYPHTAAYYRCSIFFEHVRQIWCHGNEDLYHYTIRLLAYFFQHPELRPDVAIILYGKEGSGKSIIVDIFGQLFGQNYVTIDAARFNSQFSAILDSLKERITSETLKVRPMYRETKIVDNYLRWIIATNIPQRNLITPKQRRAVILGTSNILCGRQGDPSAVAWFKEILTIEPTDLAVCLSRISLSGFDPRDVYKTSTEKQWLRDKLPSVQEFWLDSIKAERIGNDNYWAQNDPNHEVYPRNRFGIYVPKTDIYKSYVDWYGLTKESKMVAENEFWKQTWAALGGCIEEERKTTAGTRLTSVRITSDSVNLRKALVDTTGQPYLFDNIDTMVISKDPLFNTALDIRREVVFNLSQLSIPSEKRPMAAPVDQRNVRFQDYSKEASQLIQAVSRILAVDCLHGYVVGDGCGIDFNKNPSPKGHLGGILFLPLAGAPVAFRFTPLAPVYEPFDITLDGDNVLYVGPVACKRFSIQPALNTEFLLCA</sequence>
<keyword evidence="3" id="KW-1185">Reference proteome</keyword>
<comment type="caution">
    <text evidence="2">The sequence shown here is derived from an EMBL/GenBank/DDBJ whole genome shotgun (WGS) entry which is preliminary data.</text>
</comment>
<protein>
    <submittedName>
        <fullName evidence="2">Putative integrase</fullName>
    </submittedName>
</protein>
<dbReference type="Proteomes" id="UP000241769">
    <property type="component" value="Unassembled WGS sequence"/>
</dbReference>
<evidence type="ECO:0000313" key="2">
    <source>
        <dbReference type="EMBL" id="PRP76219.1"/>
    </source>
</evidence>
<evidence type="ECO:0000259" key="1">
    <source>
        <dbReference type="Pfam" id="PF19263"/>
    </source>
</evidence>
<dbReference type="OrthoDB" id="103748at2759"/>
<dbReference type="EMBL" id="MDYQ01000341">
    <property type="protein sequence ID" value="PRP76219.1"/>
    <property type="molecule type" value="Genomic_DNA"/>
</dbReference>
<gene>
    <name evidence="2" type="ORF">PROFUN_15213</name>
</gene>
<reference evidence="2 3" key="1">
    <citation type="journal article" date="2018" name="Genome Biol. Evol.">
        <title>Multiple Roots of Fruiting Body Formation in Amoebozoa.</title>
        <authorList>
            <person name="Hillmann F."/>
            <person name="Forbes G."/>
            <person name="Novohradska S."/>
            <person name="Ferling I."/>
            <person name="Riege K."/>
            <person name="Groth M."/>
            <person name="Westermann M."/>
            <person name="Marz M."/>
            <person name="Spaller T."/>
            <person name="Winckler T."/>
            <person name="Schaap P."/>
            <person name="Glockner G."/>
        </authorList>
    </citation>
    <scope>NUCLEOTIDE SEQUENCE [LARGE SCALE GENOMIC DNA]</scope>
    <source>
        <strain evidence="2 3">Jena</strain>
    </source>
</reference>
<dbReference type="InterPro" id="IPR027417">
    <property type="entry name" value="P-loop_NTPase"/>
</dbReference>
<accession>A0A2P6MWY4</accession>
<dbReference type="SUPFAM" id="SSF52540">
    <property type="entry name" value="P-loop containing nucleoside triphosphate hydrolases"/>
    <property type="match status" value="1"/>
</dbReference>
<evidence type="ECO:0000313" key="3">
    <source>
        <dbReference type="Proteomes" id="UP000241769"/>
    </source>
</evidence>
<dbReference type="AlphaFoldDB" id="A0A2P6MWY4"/>
<proteinExistence type="predicted"/>
<dbReference type="Pfam" id="PF19263">
    <property type="entry name" value="DUF5906"/>
    <property type="match status" value="1"/>
</dbReference>
<organism evidence="2 3">
    <name type="scientific">Planoprotostelium fungivorum</name>
    <dbReference type="NCBI Taxonomy" id="1890364"/>
    <lineage>
        <taxon>Eukaryota</taxon>
        <taxon>Amoebozoa</taxon>
        <taxon>Evosea</taxon>
        <taxon>Variosea</taxon>
        <taxon>Cavosteliida</taxon>
        <taxon>Cavosteliaceae</taxon>
        <taxon>Planoprotostelium</taxon>
    </lineage>
</organism>
<name>A0A2P6MWY4_9EUKA</name>